<proteinExistence type="predicted"/>
<protein>
    <submittedName>
        <fullName evidence="2">Uncharacterized protein</fullName>
    </submittedName>
</protein>
<keyword evidence="1" id="KW-0472">Membrane</keyword>
<evidence type="ECO:0000313" key="2">
    <source>
        <dbReference type="EMBL" id="MBD4336301.1"/>
    </source>
</evidence>
<dbReference type="AlphaFoldDB" id="A0A8I0H8A2"/>
<dbReference type="EMBL" id="JAABFR010000679">
    <property type="protein sequence ID" value="MBD4336301.1"/>
    <property type="molecule type" value="Genomic_DNA"/>
</dbReference>
<reference evidence="2" key="1">
    <citation type="submission" date="2020-01" db="EMBL/GenBank/DDBJ databases">
        <authorList>
            <person name="Richard D."/>
        </authorList>
    </citation>
    <scope>NUCLEOTIDE SEQUENCE</scope>
    <source>
        <strain evidence="2">JP541</strain>
    </source>
</reference>
<feature type="non-terminal residue" evidence="2">
    <location>
        <position position="90"/>
    </location>
</feature>
<feature type="non-terminal residue" evidence="2">
    <location>
        <position position="1"/>
    </location>
</feature>
<organism evidence="2 3">
    <name type="scientific">Xanthomonas citri pv. citri</name>
    <dbReference type="NCBI Taxonomy" id="611301"/>
    <lineage>
        <taxon>Bacteria</taxon>
        <taxon>Pseudomonadati</taxon>
        <taxon>Pseudomonadota</taxon>
        <taxon>Gammaproteobacteria</taxon>
        <taxon>Lysobacterales</taxon>
        <taxon>Lysobacteraceae</taxon>
        <taxon>Xanthomonas</taxon>
    </lineage>
</organism>
<evidence type="ECO:0000313" key="3">
    <source>
        <dbReference type="Proteomes" id="UP000653002"/>
    </source>
</evidence>
<gene>
    <name evidence="2" type="ORF">GUH15_09610</name>
</gene>
<keyword evidence="1" id="KW-0812">Transmembrane</keyword>
<name>A0A8I0H8A2_XANCI</name>
<dbReference type="Proteomes" id="UP000653002">
    <property type="component" value="Unassembled WGS sequence"/>
</dbReference>
<keyword evidence="1" id="KW-1133">Transmembrane helix</keyword>
<accession>A0A8I0H8A2</accession>
<feature type="transmembrane region" description="Helical" evidence="1">
    <location>
        <begin position="43"/>
        <end position="65"/>
    </location>
</feature>
<evidence type="ECO:0000256" key="1">
    <source>
        <dbReference type="SAM" id="Phobius"/>
    </source>
</evidence>
<comment type="caution">
    <text evidence="2">The sequence shown here is derived from an EMBL/GenBank/DDBJ whole genome shotgun (WGS) entry which is preliminary data.</text>
</comment>
<sequence length="90" mass="9530">KSKLEEMAIQIGEKLLPHLVSIVEIIGDCVDWFNNLDDGTQDLIIRMGLFGVALSPISGLIGNIFSASSSLATKLGDLAVKGVEATDGMQ</sequence>